<dbReference type="KEGG" id="bdw:94334399"/>
<dbReference type="RefSeq" id="XP_067803946.1">
    <property type="nucleotide sequence ID" value="XM_067945155.1"/>
</dbReference>
<dbReference type="GeneID" id="94334399"/>
<proteinExistence type="predicted"/>
<dbReference type="AlphaFoldDB" id="A0AAD9PLT3"/>
<keyword evidence="3" id="KW-1185">Reference proteome</keyword>
<protein>
    <submittedName>
        <fullName evidence="2">Uncharacterized protein</fullName>
    </submittedName>
</protein>
<comment type="caution">
    <text evidence="2">The sequence shown here is derived from an EMBL/GenBank/DDBJ whole genome shotgun (WGS) entry which is preliminary data.</text>
</comment>
<feature type="region of interest" description="Disordered" evidence="1">
    <location>
        <begin position="352"/>
        <end position="409"/>
    </location>
</feature>
<gene>
    <name evidence="2" type="ORF">BdWA1_000101</name>
</gene>
<reference evidence="2" key="1">
    <citation type="journal article" date="2023" name="Nat. Microbiol.">
        <title>Babesia duncani multi-omics identifies virulence factors and drug targets.</title>
        <authorList>
            <person name="Singh P."/>
            <person name="Lonardi S."/>
            <person name="Liang Q."/>
            <person name="Vydyam P."/>
            <person name="Khabirova E."/>
            <person name="Fang T."/>
            <person name="Gihaz S."/>
            <person name="Thekkiniath J."/>
            <person name="Munshi M."/>
            <person name="Abel S."/>
            <person name="Ciampossin L."/>
            <person name="Batugedara G."/>
            <person name="Gupta M."/>
            <person name="Lu X.M."/>
            <person name="Lenz T."/>
            <person name="Chakravarty S."/>
            <person name="Cornillot E."/>
            <person name="Hu Y."/>
            <person name="Ma W."/>
            <person name="Gonzalez L.M."/>
            <person name="Sanchez S."/>
            <person name="Estrada K."/>
            <person name="Sanchez-Flores A."/>
            <person name="Montero E."/>
            <person name="Harb O.S."/>
            <person name="Le Roch K.G."/>
            <person name="Mamoun C.B."/>
        </authorList>
    </citation>
    <scope>NUCLEOTIDE SEQUENCE</scope>
    <source>
        <strain evidence="2">WA1</strain>
    </source>
</reference>
<feature type="compositionally biased region" description="Polar residues" evidence="1">
    <location>
        <begin position="364"/>
        <end position="382"/>
    </location>
</feature>
<feature type="compositionally biased region" description="Basic residues" evidence="1">
    <location>
        <begin position="391"/>
        <end position="409"/>
    </location>
</feature>
<sequence>MACYNNDSHFTTQDDHQDYLCNYQSSTVTLPPNVQYESQYYPPPFRSPQFNFDGGYITSPCHSFGSPNVGANGAIYNAPSPCQPIPVGYYQQCDIDYFGVISILNNLKDMIAPQEGNKFDKQWITLALEYQSECERVLGSEAIQEFISCYLPLLPEQLAYTRRRLQVLEYLPEHCAISFMSAYAVMCIGYLAKIKFLALYTSCKEALDELLPKMSQYPPPYESPLLVPGPFVDSTGEMFFPPPTGFHWGHAVGPNGCPNIMPFGHFYNPPVFETMAQDYNLPPVNYNDEPYKGQALEIAPPQNDSCNQEDTEFITPHENQKSTEPEPIKQHNGVIKGIKEIVTNEQTGLVTGYERPTRFKNGRKSNGGSLLVESTSENSSPASYKPNGNKRPAHKKKRIGSRKRSSHQH</sequence>
<name>A0AAD9PLT3_9APIC</name>
<evidence type="ECO:0000313" key="2">
    <source>
        <dbReference type="EMBL" id="KAK2197104.1"/>
    </source>
</evidence>
<accession>A0AAD9PLT3</accession>
<dbReference type="EMBL" id="JALLKP010000001">
    <property type="protein sequence ID" value="KAK2197104.1"/>
    <property type="molecule type" value="Genomic_DNA"/>
</dbReference>
<evidence type="ECO:0000256" key="1">
    <source>
        <dbReference type="SAM" id="MobiDB-lite"/>
    </source>
</evidence>
<evidence type="ECO:0000313" key="3">
    <source>
        <dbReference type="Proteomes" id="UP001214638"/>
    </source>
</evidence>
<organism evidence="2 3">
    <name type="scientific">Babesia duncani</name>
    <dbReference type="NCBI Taxonomy" id="323732"/>
    <lineage>
        <taxon>Eukaryota</taxon>
        <taxon>Sar</taxon>
        <taxon>Alveolata</taxon>
        <taxon>Apicomplexa</taxon>
        <taxon>Aconoidasida</taxon>
        <taxon>Piroplasmida</taxon>
        <taxon>Babesiidae</taxon>
        <taxon>Babesia</taxon>
    </lineage>
</organism>
<dbReference type="Proteomes" id="UP001214638">
    <property type="component" value="Unassembled WGS sequence"/>
</dbReference>